<organism evidence="1 2">
    <name type="scientific">Colletotrichum navitas</name>
    <dbReference type="NCBI Taxonomy" id="681940"/>
    <lineage>
        <taxon>Eukaryota</taxon>
        <taxon>Fungi</taxon>
        <taxon>Dikarya</taxon>
        <taxon>Ascomycota</taxon>
        <taxon>Pezizomycotina</taxon>
        <taxon>Sordariomycetes</taxon>
        <taxon>Hypocreomycetidae</taxon>
        <taxon>Glomerellales</taxon>
        <taxon>Glomerellaceae</taxon>
        <taxon>Colletotrichum</taxon>
        <taxon>Colletotrichum graminicola species complex</taxon>
    </lineage>
</organism>
<name>A0AAD8PSM9_9PEZI</name>
<gene>
    <name evidence="1" type="ORF">LY79DRAFT_330422</name>
</gene>
<dbReference type="RefSeq" id="XP_060411072.1">
    <property type="nucleotide sequence ID" value="XM_060552496.1"/>
</dbReference>
<proteinExistence type="predicted"/>
<keyword evidence="2" id="KW-1185">Reference proteome</keyword>
<evidence type="ECO:0000313" key="1">
    <source>
        <dbReference type="EMBL" id="KAK1579994.1"/>
    </source>
</evidence>
<reference evidence="1" key="1">
    <citation type="submission" date="2021-06" db="EMBL/GenBank/DDBJ databases">
        <title>Comparative genomics, transcriptomics and evolutionary studies reveal genomic signatures of adaptation to plant cell wall in hemibiotrophic fungi.</title>
        <authorList>
            <consortium name="DOE Joint Genome Institute"/>
            <person name="Baroncelli R."/>
            <person name="Diaz J.F."/>
            <person name="Benocci T."/>
            <person name="Peng M."/>
            <person name="Battaglia E."/>
            <person name="Haridas S."/>
            <person name="Andreopoulos W."/>
            <person name="Labutti K."/>
            <person name="Pangilinan J."/>
            <person name="Floch G.L."/>
            <person name="Makela M.R."/>
            <person name="Henrissat B."/>
            <person name="Grigoriev I.V."/>
            <person name="Crouch J.A."/>
            <person name="De Vries R.P."/>
            <person name="Sukno S.A."/>
            <person name="Thon M.R."/>
        </authorList>
    </citation>
    <scope>NUCLEOTIDE SEQUENCE</scope>
    <source>
        <strain evidence="1">CBS 125086</strain>
    </source>
</reference>
<sequence length="157" mass="17548">MGGIVGSWRGERSGSCCGMGQTWVKGKKREAFGHEGFSFIFLFLFFRTPRYPRATHGRSPEASSFLCIGTAFRAKRSGVVGRWKQEISPGILGEGGWCKPVRVAMIEPPREEANGMGGKTEEIQRFEWNVTLFFYSSPFRRDHVDCGKGHASALFFA</sequence>
<dbReference type="AlphaFoldDB" id="A0AAD8PSM9"/>
<protein>
    <submittedName>
        <fullName evidence="1">Uncharacterized protein</fullName>
    </submittedName>
</protein>
<dbReference type="EMBL" id="JAHLJV010000060">
    <property type="protein sequence ID" value="KAK1579994.1"/>
    <property type="molecule type" value="Genomic_DNA"/>
</dbReference>
<dbReference type="Proteomes" id="UP001230504">
    <property type="component" value="Unassembled WGS sequence"/>
</dbReference>
<evidence type="ECO:0000313" key="2">
    <source>
        <dbReference type="Proteomes" id="UP001230504"/>
    </source>
</evidence>
<accession>A0AAD8PSM9</accession>
<comment type="caution">
    <text evidence="1">The sequence shown here is derived from an EMBL/GenBank/DDBJ whole genome shotgun (WGS) entry which is preliminary data.</text>
</comment>
<dbReference type="GeneID" id="85436736"/>